<keyword evidence="2" id="KW-1185">Reference proteome</keyword>
<evidence type="ECO:0000313" key="1">
    <source>
        <dbReference type="EMBL" id="MCU6688349.1"/>
    </source>
</evidence>
<dbReference type="Pfam" id="PF20095">
    <property type="entry name" value="DUF6485"/>
    <property type="match status" value="1"/>
</dbReference>
<reference evidence="1 2" key="1">
    <citation type="journal article" date="2021" name="ISME Commun">
        <title>Automated analysis of genomic sequences facilitates high-throughput and comprehensive description of bacteria.</title>
        <authorList>
            <person name="Hitch T.C.A."/>
        </authorList>
    </citation>
    <scope>NUCLEOTIDE SEQUENCE [LARGE SCALE GENOMIC DNA]</scope>
    <source>
        <strain evidence="1 2">Sanger_03</strain>
    </source>
</reference>
<proteinExistence type="predicted"/>
<organism evidence="1 2">
    <name type="scientific">Dorea acetigenes</name>
    <dbReference type="NCBI Taxonomy" id="2981787"/>
    <lineage>
        <taxon>Bacteria</taxon>
        <taxon>Bacillati</taxon>
        <taxon>Bacillota</taxon>
        <taxon>Clostridia</taxon>
        <taxon>Lachnospirales</taxon>
        <taxon>Lachnospiraceae</taxon>
        <taxon>Dorea</taxon>
    </lineage>
</organism>
<dbReference type="RefSeq" id="WP_158372349.1">
    <property type="nucleotide sequence ID" value="NZ_JAOQJU010000048.1"/>
</dbReference>
<accession>A0ABT2RSF8</accession>
<protein>
    <submittedName>
        <fullName evidence="1">DUF6485 family protein</fullName>
    </submittedName>
</protein>
<evidence type="ECO:0000313" key="2">
    <source>
        <dbReference type="Proteomes" id="UP001652431"/>
    </source>
</evidence>
<gene>
    <name evidence="1" type="ORF">OCV99_17800</name>
</gene>
<sequence>MENISKFCTCKNLNCPLHPTKHNKGCAPCISKNLHQKEIPNCFFNLIENAEERTGDSFKDFAEIISGNKAKTKISD</sequence>
<dbReference type="EMBL" id="JAOQJU010000048">
    <property type="protein sequence ID" value="MCU6688349.1"/>
    <property type="molecule type" value="Genomic_DNA"/>
</dbReference>
<comment type="caution">
    <text evidence="1">The sequence shown here is derived from an EMBL/GenBank/DDBJ whole genome shotgun (WGS) entry which is preliminary data.</text>
</comment>
<name>A0ABT2RSF8_9FIRM</name>
<dbReference type="Proteomes" id="UP001652431">
    <property type="component" value="Unassembled WGS sequence"/>
</dbReference>